<dbReference type="OrthoDB" id="179394at2"/>
<dbReference type="GO" id="GO:0016773">
    <property type="term" value="F:phosphotransferase activity, alcohol group as acceptor"/>
    <property type="evidence" value="ECO:0007669"/>
    <property type="project" value="InterPro"/>
</dbReference>
<proteinExistence type="predicted"/>
<sequence length="114" mass="13443">MHGDFHHYNILASEQHGWMSIDPKGLVGEREYDLIQYMLNNLPGKNAYQTIKDRVNVFTEELSLQKDRLLLWGYCHSVLSTAWTVDKEGSFAQPFFDGISIFDNLYREYYKYPL</sequence>
<dbReference type="AlphaFoldDB" id="A0A6I5A4S9"/>
<accession>A0A6I5A4S9</accession>
<dbReference type="InterPro" id="IPR006748">
    <property type="entry name" value="NH2Glyco/OHUrea_AB-resist_kin"/>
</dbReference>
<dbReference type="EMBL" id="WMEQ01000016">
    <property type="protein sequence ID" value="MYL35322.1"/>
    <property type="molecule type" value="Genomic_DNA"/>
</dbReference>
<evidence type="ECO:0000313" key="1">
    <source>
        <dbReference type="EMBL" id="MYL35322.1"/>
    </source>
</evidence>
<name>A0A6I5A4S9_9BACI</name>
<comment type="caution">
    <text evidence="1">The sequence shown here is derived from an EMBL/GenBank/DDBJ whole genome shotgun (WGS) entry which is preliminary data.</text>
</comment>
<evidence type="ECO:0008006" key="3">
    <source>
        <dbReference type="Google" id="ProtNLM"/>
    </source>
</evidence>
<gene>
    <name evidence="1" type="ORF">GLW05_17225</name>
</gene>
<dbReference type="InterPro" id="IPR011009">
    <property type="entry name" value="Kinase-like_dom_sf"/>
</dbReference>
<reference evidence="1 2" key="1">
    <citation type="submission" date="2019-11" db="EMBL/GenBank/DDBJ databases">
        <title>Genome sequences of 17 halophilic strains isolated from different environments.</title>
        <authorList>
            <person name="Furrow R.E."/>
        </authorList>
    </citation>
    <scope>NUCLEOTIDE SEQUENCE [LARGE SCALE GENOMIC DNA]</scope>
    <source>
        <strain evidence="1 2">22514_16_FS</strain>
    </source>
</reference>
<organism evidence="1 2">
    <name type="scientific">Pontibacillus yanchengensis</name>
    <dbReference type="NCBI Taxonomy" id="462910"/>
    <lineage>
        <taxon>Bacteria</taxon>
        <taxon>Bacillati</taxon>
        <taxon>Bacillota</taxon>
        <taxon>Bacilli</taxon>
        <taxon>Bacillales</taxon>
        <taxon>Bacillaceae</taxon>
        <taxon>Pontibacillus</taxon>
    </lineage>
</organism>
<protein>
    <recommendedName>
        <fullName evidence="3">Aminoglycoside/hydroxyurea antibiotic resistance kinase</fullName>
    </recommendedName>
</protein>
<dbReference type="RefSeq" id="WP_160847876.1">
    <property type="nucleotide sequence ID" value="NZ_WMEQ01000016.1"/>
</dbReference>
<evidence type="ECO:0000313" key="2">
    <source>
        <dbReference type="Proteomes" id="UP000468638"/>
    </source>
</evidence>
<dbReference type="Pfam" id="PF04655">
    <property type="entry name" value="APH_6_hur"/>
    <property type="match status" value="1"/>
</dbReference>
<dbReference type="GO" id="GO:0019748">
    <property type="term" value="P:secondary metabolic process"/>
    <property type="evidence" value="ECO:0007669"/>
    <property type="project" value="InterPro"/>
</dbReference>
<dbReference type="Proteomes" id="UP000468638">
    <property type="component" value="Unassembled WGS sequence"/>
</dbReference>
<dbReference type="SUPFAM" id="SSF56112">
    <property type="entry name" value="Protein kinase-like (PK-like)"/>
    <property type="match status" value="1"/>
</dbReference>